<keyword evidence="14" id="KW-0238">DNA-binding</keyword>
<dbReference type="GO" id="GO:0003677">
    <property type="term" value="F:DNA binding"/>
    <property type="evidence" value="ECO:0007669"/>
    <property type="project" value="UniProtKB-KW"/>
</dbReference>
<dbReference type="Pfam" id="PF02870">
    <property type="entry name" value="Methyltransf_1N"/>
    <property type="match status" value="1"/>
</dbReference>
<dbReference type="FunFam" id="1.10.10.10:FF:000214">
    <property type="entry name" value="Methylated-DNA--protein-cysteine methyltransferase"/>
    <property type="match status" value="1"/>
</dbReference>
<protein>
    <recommendedName>
        <fullName evidence="7">Methylated-DNA--protein-cysteine methyltransferase</fullName>
        <ecNumber evidence="6">2.1.1.63</ecNumber>
    </recommendedName>
    <alternativeName>
        <fullName evidence="17">6-O-methylguanine-DNA methyltransferase</fullName>
    </alternativeName>
    <alternativeName>
        <fullName evidence="18">O-6-methylguanine-DNA-alkyltransferase</fullName>
    </alternativeName>
</protein>
<evidence type="ECO:0000313" key="22">
    <source>
        <dbReference type="EMBL" id="KAA8583686.1"/>
    </source>
</evidence>
<dbReference type="GO" id="GO:0005654">
    <property type="term" value="C:nucleoplasm"/>
    <property type="evidence" value="ECO:0007669"/>
    <property type="project" value="TreeGrafter"/>
</dbReference>
<feature type="domain" description="Methylated-DNA-[protein]-cysteine S-methyltransferase DNA binding" evidence="20">
    <location>
        <begin position="194"/>
        <end position="275"/>
    </location>
</feature>
<proteinExistence type="inferred from homology"/>
<name>A0A5J5CSN5_9PERO</name>
<feature type="domain" description="Methylguanine DNA methyltransferase ribonuclease-like" evidence="21">
    <location>
        <begin position="110"/>
        <end position="182"/>
    </location>
</feature>
<evidence type="ECO:0000256" key="13">
    <source>
        <dbReference type="ARBA" id="ARBA00022833"/>
    </source>
</evidence>
<dbReference type="Proteomes" id="UP000327493">
    <property type="component" value="Chromosome 17"/>
</dbReference>
<keyword evidence="10" id="KW-0808">Transferase</keyword>
<evidence type="ECO:0000256" key="11">
    <source>
        <dbReference type="ARBA" id="ARBA00022723"/>
    </source>
</evidence>
<evidence type="ECO:0000256" key="5">
    <source>
        <dbReference type="ARBA" id="ARBA00008711"/>
    </source>
</evidence>
<comment type="similarity">
    <text evidence="5">Belongs to the MGMT family.</text>
</comment>
<comment type="catalytic activity">
    <reaction evidence="19">
        <text>a 6-O-methyl-2'-deoxyguanosine in DNA + L-cysteinyl-[protein] = S-methyl-L-cysteinyl-[protein] + a 2'-deoxyguanosine in DNA</text>
        <dbReference type="Rhea" id="RHEA:24000"/>
        <dbReference type="Rhea" id="RHEA-COMP:10131"/>
        <dbReference type="Rhea" id="RHEA-COMP:10132"/>
        <dbReference type="Rhea" id="RHEA-COMP:11367"/>
        <dbReference type="Rhea" id="RHEA-COMP:11368"/>
        <dbReference type="ChEBI" id="CHEBI:29950"/>
        <dbReference type="ChEBI" id="CHEBI:82612"/>
        <dbReference type="ChEBI" id="CHEBI:85445"/>
        <dbReference type="ChEBI" id="CHEBI:85448"/>
        <dbReference type="EC" id="2.1.1.63"/>
    </reaction>
</comment>
<evidence type="ECO:0000256" key="6">
    <source>
        <dbReference type="ARBA" id="ARBA00011918"/>
    </source>
</evidence>
<evidence type="ECO:0000259" key="20">
    <source>
        <dbReference type="Pfam" id="PF01035"/>
    </source>
</evidence>
<keyword evidence="23" id="KW-1185">Reference proteome</keyword>
<dbReference type="EC" id="2.1.1.63" evidence="6"/>
<dbReference type="InterPro" id="IPR036388">
    <property type="entry name" value="WH-like_DNA-bd_sf"/>
</dbReference>
<dbReference type="PANTHER" id="PTHR46460:SF1">
    <property type="entry name" value="METHYLATED-DNA--PROTEIN-CYSTEINE METHYLTRANSFERASE"/>
    <property type="match status" value="1"/>
</dbReference>
<evidence type="ECO:0000256" key="18">
    <source>
        <dbReference type="ARBA" id="ARBA00031621"/>
    </source>
</evidence>
<accession>A0A5J5CSN5</accession>
<dbReference type="AlphaFoldDB" id="A0A5J5CSN5"/>
<keyword evidence="15" id="KW-0234">DNA repair</keyword>
<evidence type="ECO:0000256" key="19">
    <source>
        <dbReference type="ARBA" id="ARBA00049348"/>
    </source>
</evidence>
<comment type="cofactor">
    <cofactor evidence="2">
        <name>Zn(2+)</name>
        <dbReference type="ChEBI" id="CHEBI:29105"/>
    </cofactor>
</comment>
<dbReference type="EMBL" id="VOFY01000017">
    <property type="protein sequence ID" value="KAA8583686.1"/>
    <property type="molecule type" value="Genomic_DNA"/>
</dbReference>
<dbReference type="CDD" id="cd06445">
    <property type="entry name" value="ATase"/>
    <property type="match status" value="1"/>
</dbReference>
<dbReference type="GO" id="GO:0003908">
    <property type="term" value="F:methylated-DNA-[protein]-cysteine S-methyltransferase activity"/>
    <property type="evidence" value="ECO:0007669"/>
    <property type="project" value="UniProtKB-EC"/>
</dbReference>
<evidence type="ECO:0000259" key="21">
    <source>
        <dbReference type="Pfam" id="PF02870"/>
    </source>
</evidence>
<reference evidence="22 23" key="1">
    <citation type="submission" date="2019-08" db="EMBL/GenBank/DDBJ databases">
        <title>A chromosome-level genome assembly, high-density linkage maps, and genome scans reveal the genomic architecture of hybrid incompatibilities underlying speciation via character displacement in darters (Percidae: Etheostominae).</title>
        <authorList>
            <person name="Moran R.L."/>
            <person name="Catchen J.M."/>
            <person name="Fuller R.C."/>
        </authorList>
    </citation>
    <scope>NUCLEOTIDE SEQUENCE [LARGE SCALE GENOMIC DNA]</scope>
    <source>
        <strain evidence="22">EspeVRDwgs_2016</strain>
        <tissue evidence="22">Muscle</tissue>
    </source>
</reference>
<keyword evidence="9" id="KW-0489">Methyltransferase</keyword>
<dbReference type="SUPFAM" id="SSF53155">
    <property type="entry name" value="Methylated DNA-protein cysteine methyltransferase domain"/>
    <property type="match status" value="1"/>
</dbReference>
<evidence type="ECO:0000256" key="3">
    <source>
        <dbReference type="ARBA" id="ARBA00003317"/>
    </source>
</evidence>
<evidence type="ECO:0000256" key="2">
    <source>
        <dbReference type="ARBA" id="ARBA00001947"/>
    </source>
</evidence>
<dbReference type="InterPro" id="IPR001497">
    <property type="entry name" value="MethylDNA_cys_MeTrfase_AS"/>
</dbReference>
<evidence type="ECO:0000256" key="16">
    <source>
        <dbReference type="ARBA" id="ARBA00023242"/>
    </source>
</evidence>
<organism evidence="22 23">
    <name type="scientific">Etheostoma spectabile</name>
    <name type="common">orangethroat darter</name>
    <dbReference type="NCBI Taxonomy" id="54343"/>
    <lineage>
        <taxon>Eukaryota</taxon>
        <taxon>Metazoa</taxon>
        <taxon>Chordata</taxon>
        <taxon>Craniata</taxon>
        <taxon>Vertebrata</taxon>
        <taxon>Euteleostomi</taxon>
        <taxon>Actinopterygii</taxon>
        <taxon>Neopterygii</taxon>
        <taxon>Teleostei</taxon>
        <taxon>Neoteleostei</taxon>
        <taxon>Acanthomorphata</taxon>
        <taxon>Eupercaria</taxon>
        <taxon>Perciformes</taxon>
        <taxon>Percoidei</taxon>
        <taxon>Percidae</taxon>
        <taxon>Etheostomatinae</taxon>
        <taxon>Etheostoma</taxon>
    </lineage>
</organism>
<keyword evidence="16" id="KW-0539">Nucleus</keyword>
<dbReference type="FunFam" id="3.30.160.70:FF:000001">
    <property type="entry name" value="Methylated-DNA--protein-cysteine methyltransferase"/>
    <property type="match status" value="1"/>
</dbReference>
<evidence type="ECO:0000256" key="15">
    <source>
        <dbReference type="ARBA" id="ARBA00023204"/>
    </source>
</evidence>
<keyword evidence="12" id="KW-0227">DNA damage</keyword>
<dbReference type="Pfam" id="PF01035">
    <property type="entry name" value="DNA_binding_1"/>
    <property type="match status" value="1"/>
</dbReference>
<evidence type="ECO:0000256" key="1">
    <source>
        <dbReference type="ARBA" id="ARBA00001286"/>
    </source>
</evidence>
<evidence type="ECO:0000256" key="10">
    <source>
        <dbReference type="ARBA" id="ARBA00022679"/>
    </source>
</evidence>
<sequence length="276" mass="30664">MWCSRARLETCSGIPNGPAMMRPQQCQRVRGSFCGGRRYAHQRAEDVMTFLLSERISNIINDFNSSHANMRREEKRTIVETPYGCEGFIGSEMKKQRESRCTQKTISLLSPLGTIQVSGCENGVHTIQILMDVAPAERSSEAPLSCVVNDSLAETSPELRCCVEWLQAYFSEPQTTGSLPLPAFHHPALQGDAFTSRVLQILLRDVKYGETVSYKRLAEMAGNPRAARAVGGAMRKNPVPLLVPCHRVISSSGQSGPYMSGKGNHLKQWLLTHERQ</sequence>
<evidence type="ECO:0000256" key="17">
    <source>
        <dbReference type="ARBA" id="ARBA00030795"/>
    </source>
</evidence>
<keyword evidence="8" id="KW-0597">Phosphoprotein</keyword>
<dbReference type="NCBIfam" id="TIGR00589">
    <property type="entry name" value="ogt"/>
    <property type="match status" value="1"/>
</dbReference>
<comment type="function">
    <text evidence="3">Involved in the cellular defense against the biological effects of O6-methylguanine (O6-MeG) and O4-methylthymine (O4-MeT) in DNA. Repairs the methylated nucleobase in DNA by stoichiometrically transferring the methyl group to a cysteine residue in the enzyme. This is a suicide reaction: the enzyme is irreversibly inactivated.</text>
</comment>
<dbReference type="InterPro" id="IPR014048">
    <property type="entry name" value="MethylDNA_cys_MeTrfase_DNA-bd"/>
</dbReference>
<evidence type="ECO:0000256" key="14">
    <source>
        <dbReference type="ARBA" id="ARBA00023125"/>
    </source>
</evidence>
<dbReference type="InterPro" id="IPR036631">
    <property type="entry name" value="MGMT_N_sf"/>
</dbReference>
<gene>
    <name evidence="22" type="ORF">FQN60_014894</name>
</gene>
<evidence type="ECO:0000256" key="7">
    <source>
        <dbReference type="ARBA" id="ARBA00015377"/>
    </source>
</evidence>
<dbReference type="Gene3D" id="3.30.160.70">
    <property type="entry name" value="Methylated DNA-protein cysteine methyltransferase domain"/>
    <property type="match status" value="1"/>
</dbReference>
<dbReference type="Gene3D" id="1.10.10.10">
    <property type="entry name" value="Winged helix-like DNA-binding domain superfamily/Winged helix DNA-binding domain"/>
    <property type="match status" value="1"/>
</dbReference>
<comment type="catalytic activity">
    <reaction evidence="1">
        <text>a 4-O-methyl-thymidine in DNA + L-cysteinyl-[protein] = a thymidine in DNA + S-methyl-L-cysteinyl-[protein]</text>
        <dbReference type="Rhea" id="RHEA:53428"/>
        <dbReference type="Rhea" id="RHEA-COMP:10131"/>
        <dbReference type="Rhea" id="RHEA-COMP:10132"/>
        <dbReference type="Rhea" id="RHEA-COMP:13555"/>
        <dbReference type="Rhea" id="RHEA-COMP:13556"/>
        <dbReference type="ChEBI" id="CHEBI:29950"/>
        <dbReference type="ChEBI" id="CHEBI:82612"/>
        <dbReference type="ChEBI" id="CHEBI:137386"/>
        <dbReference type="ChEBI" id="CHEBI:137387"/>
        <dbReference type="EC" id="2.1.1.63"/>
    </reaction>
</comment>
<evidence type="ECO:0000256" key="8">
    <source>
        <dbReference type="ARBA" id="ARBA00022553"/>
    </source>
</evidence>
<dbReference type="GO" id="GO:0046872">
    <property type="term" value="F:metal ion binding"/>
    <property type="evidence" value="ECO:0007669"/>
    <property type="project" value="UniProtKB-KW"/>
</dbReference>
<comment type="subcellular location">
    <subcellularLocation>
        <location evidence="4">Nucleus</location>
    </subcellularLocation>
</comment>
<evidence type="ECO:0000256" key="4">
    <source>
        <dbReference type="ARBA" id="ARBA00004123"/>
    </source>
</evidence>
<dbReference type="PANTHER" id="PTHR46460">
    <property type="entry name" value="METHYLATED-DNA--PROTEIN-CYSTEINE METHYLTRANSFERASE"/>
    <property type="match status" value="1"/>
</dbReference>
<comment type="caution">
    <text evidence="22">The sequence shown here is derived from an EMBL/GenBank/DDBJ whole genome shotgun (WGS) entry which is preliminary data.</text>
</comment>
<dbReference type="SUPFAM" id="SSF46767">
    <property type="entry name" value="Methylated DNA-protein cysteine methyltransferase, C-terminal domain"/>
    <property type="match status" value="1"/>
</dbReference>
<evidence type="ECO:0000313" key="23">
    <source>
        <dbReference type="Proteomes" id="UP000327493"/>
    </source>
</evidence>
<dbReference type="InterPro" id="IPR008332">
    <property type="entry name" value="MethylG_MeTrfase_N"/>
</dbReference>
<dbReference type="GO" id="GO:0006281">
    <property type="term" value="P:DNA repair"/>
    <property type="evidence" value="ECO:0007669"/>
    <property type="project" value="UniProtKB-KW"/>
</dbReference>
<evidence type="ECO:0000256" key="12">
    <source>
        <dbReference type="ARBA" id="ARBA00022763"/>
    </source>
</evidence>
<dbReference type="InterPro" id="IPR036217">
    <property type="entry name" value="MethylDNA_cys_MeTrfase_DNAb"/>
</dbReference>
<dbReference type="PROSITE" id="PS00374">
    <property type="entry name" value="MGMT"/>
    <property type="match status" value="1"/>
</dbReference>
<dbReference type="GO" id="GO:0032259">
    <property type="term" value="P:methylation"/>
    <property type="evidence" value="ECO:0007669"/>
    <property type="project" value="UniProtKB-KW"/>
</dbReference>
<keyword evidence="13" id="KW-0862">Zinc</keyword>
<evidence type="ECO:0000256" key="9">
    <source>
        <dbReference type="ARBA" id="ARBA00022603"/>
    </source>
</evidence>
<keyword evidence="11" id="KW-0479">Metal-binding</keyword>